<dbReference type="EMBL" id="PVTV01000017">
    <property type="protein sequence ID" value="PRY96461.1"/>
    <property type="molecule type" value="Genomic_DNA"/>
</dbReference>
<comment type="caution">
    <text evidence="1">The sequence shown here is derived from an EMBL/GenBank/DDBJ whole genome shotgun (WGS) entry which is preliminary data.</text>
</comment>
<accession>A0A2T0XBZ6</accession>
<evidence type="ECO:0000313" key="2">
    <source>
        <dbReference type="Proteomes" id="UP000238308"/>
    </source>
</evidence>
<evidence type="ECO:0000313" key="1">
    <source>
        <dbReference type="EMBL" id="PRY96461.1"/>
    </source>
</evidence>
<organism evidence="1 2">
    <name type="scientific">Jezberella montanilacus</name>
    <dbReference type="NCBI Taxonomy" id="323426"/>
    <lineage>
        <taxon>Bacteria</taxon>
        <taxon>Pseudomonadati</taxon>
        <taxon>Pseudomonadota</taxon>
        <taxon>Betaproteobacteria</taxon>
        <taxon>Burkholderiales</taxon>
        <taxon>Alcaligenaceae</taxon>
        <taxon>Jezberella</taxon>
    </lineage>
</organism>
<protein>
    <submittedName>
        <fullName evidence="1">Uncharacterized protein</fullName>
    </submittedName>
</protein>
<reference evidence="1 2" key="1">
    <citation type="submission" date="2018-03" db="EMBL/GenBank/DDBJ databases">
        <title>Genomic Encyclopedia of Type Strains, Phase III (KMG-III): the genomes of soil and plant-associated and newly described type strains.</title>
        <authorList>
            <person name="Whitman W."/>
        </authorList>
    </citation>
    <scope>NUCLEOTIDE SEQUENCE [LARGE SCALE GENOMIC DNA]</scope>
    <source>
        <strain evidence="1 2">MWH-P2sevCIIIb</strain>
    </source>
</reference>
<dbReference type="Proteomes" id="UP000238308">
    <property type="component" value="Unassembled WGS sequence"/>
</dbReference>
<sequence>MAQSRRAVLASKRYSKKTKEQVAREIRWEYYKANRNRLIDDVVQYSEIILQMLLAGVEVEIAFLPYVKNVNVVSPQILPAHNSQHKAA</sequence>
<proteinExistence type="predicted"/>
<dbReference type="AlphaFoldDB" id="A0A2T0XBZ6"/>
<dbReference type="RefSeq" id="WP_106228528.1">
    <property type="nucleotide sequence ID" value="NZ_PVTV01000017.1"/>
</dbReference>
<keyword evidence="2" id="KW-1185">Reference proteome</keyword>
<name>A0A2T0XBZ6_9BURK</name>
<gene>
    <name evidence="1" type="ORF">BCM14_2700</name>
</gene>